<dbReference type="PANTHER" id="PTHR46401">
    <property type="entry name" value="GLYCOSYLTRANSFERASE WBBK-RELATED"/>
    <property type="match status" value="1"/>
</dbReference>
<dbReference type="SUPFAM" id="SSF53756">
    <property type="entry name" value="UDP-Glycosyltransferase/glycogen phosphorylase"/>
    <property type="match status" value="1"/>
</dbReference>
<feature type="domain" description="Glycosyl transferase family 1" evidence="2">
    <location>
        <begin position="184"/>
        <end position="322"/>
    </location>
</feature>
<gene>
    <name evidence="3" type="ORF">H6G24_02585</name>
</gene>
<evidence type="ECO:0000256" key="1">
    <source>
        <dbReference type="ARBA" id="ARBA00022679"/>
    </source>
</evidence>
<dbReference type="RefSeq" id="WP_190538520.1">
    <property type="nucleotide sequence ID" value="NZ_CAWPNO010000062.1"/>
</dbReference>
<evidence type="ECO:0000313" key="3">
    <source>
        <dbReference type="EMBL" id="MBD2194382.1"/>
    </source>
</evidence>
<dbReference type="EMBL" id="JACJQH010000003">
    <property type="protein sequence ID" value="MBD2194382.1"/>
    <property type="molecule type" value="Genomic_DNA"/>
</dbReference>
<dbReference type="PANTHER" id="PTHR46401:SF2">
    <property type="entry name" value="GLYCOSYLTRANSFERASE WBBK-RELATED"/>
    <property type="match status" value="1"/>
</dbReference>
<keyword evidence="4" id="KW-1185">Reference proteome</keyword>
<comment type="caution">
    <text evidence="3">The sequence shown here is derived from an EMBL/GenBank/DDBJ whole genome shotgun (WGS) entry which is preliminary data.</text>
</comment>
<dbReference type="Gene3D" id="3.40.50.2000">
    <property type="entry name" value="Glycogen Phosphorylase B"/>
    <property type="match status" value="1"/>
</dbReference>
<evidence type="ECO:0000259" key="2">
    <source>
        <dbReference type="Pfam" id="PF00534"/>
    </source>
</evidence>
<keyword evidence="1" id="KW-0808">Transferase</keyword>
<proteinExistence type="predicted"/>
<sequence>MKVGYLAENYLYKRNIINIVKDVEYQKVNNLFALTYPGVKYINKIAKKTVIPFNDSIYQFTDLNLNKVDILHFFNTISYGKTPWITTFETILPRLDCTLSCHQGARPDFSVLTHYKAVKKALAAMASDSCKRLIAMSDCNANMQRILLKDFPQYQQAIEPKITTLHPPQQLLVSSYADKNINLDGKIKFILVGASFFRKGGMEVVETFSKLKREYNYDLELILISSLRLDDYATKETEADIQKAKILIQQNLDWIKYYEQLPNKEVLELTKQCHVGLLPTYADTYGFSVLEFQAAGCPVITTNIRALPEVNDNDRGWIIEVPTNYLGEAIYTTKEERLEISSAIKSGLERVVHEIFANREVVIAKSNRSIQGIKNNHSLSHYAHKMKEIYLQAL</sequence>
<name>A0ABR8A351_9CYAN</name>
<dbReference type="InterPro" id="IPR001296">
    <property type="entry name" value="Glyco_trans_1"/>
</dbReference>
<dbReference type="Proteomes" id="UP000658514">
    <property type="component" value="Unassembled WGS sequence"/>
</dbReference>
<dbReference type="Pfam" id="PF00534">
    <property type="entry name" value="Glycos_transf_1"/>
    <property type="match status" value="1"/>
</dbReference>
<organism evidence="3 4">
    <name type="scientific">Calothrix parietina FACHB-288</name>
    <dbReference type="NCBI Taxonomy" id="2692896"/>
    <lineage>
        <taxon>Bacteria</taxon>
        <taxon>Bacillati</taxon>
        <taxon>Cyanobacteriota</taxon>
        <taxon>Cyanophyceae</taxon>
        <taxon>Nostocales</taxon>
        <taxon>Calotrichaceae</taxon>
        <taxon>Calothrix</taxon>
    </lineage>
</organism>
<reference evidence="3 4" key="1">
    <citation type="journal article" date="2020" name="ISME J.">
        <title>Comparative genomics reveals insights into cyanobacterial evolution and habitat adaptation.</title>
        <authorList>
            <person name="Chen M.Y."/>
            <person name="Teng W.K."/>
            <person name="Zhao L."/>
            <person name="Hu C.X."/>
            <person name="Zhou Y.K."/>
            <person name="Han B.P."/>
            <person name="Song L.R."/>
            <person name="Shu W.S."/>
        </authorList>
    </citation>
    <scope>NUCLEOTIDE SEQUENCE [LARGE SCALE GENOMIC DNA]</scope>
    <source>
        <strain evidence="3 4">FACHB-288</strain>
    </source>
</reference>
<protein>
    <submittedName>
        <fullName evidence="3">Glycosyltransferase family 4 protein</fullName>
    </submittedName>
</protein>
<dbReference type="CDD" id="cd03801">
    <property type="entry name" value="GT4_PimA-like"/>
    <property type="match status" value="1"/>
</dbReference>
<accession>A0ABR8A351</accession>
<evidence type="ECO:0000313" key="4">
    <source>
        <dbReference type="Proteomes" id="UP000658514"/>
    </source>
</evidence>